<evidence type="ECO:0000256" key="1">
    <source>
        <dbReference type="SAM" id="SignalP"/>
    </source>
</evidence>
<proteinExistence type="predicted"/>
<keyword evidence="3" id="KW-1185">Reference proteome</keyword>
<protein>
    <submittedName>
        <fullName evidence="2">Uncharacterized protein</fullName>
    </submittedName>
</protein>
<dbReference type="RefSeq" id="WP_088652318.1">
    <property type="nucleotide sequence ID" value="NZ_AQQR01000018.1"/>
</dbReference>
<feature type="chain" id="PRO_5013121521" evidence="1">
    <location>
        <begin position="21"/>
        <end position="134"/>
    </location>
</feature>
<comment type="caution">
    <text evidence="2">The sequence shown here is derived from an EMBL/GenBank/DDBJ whole genome shotgun (WGS) entry which is preliminary data.</text>
</comment>
<evidence type="ECO:0000313" key="3">
    <source>
        <dbReference type="Proteomes" id="UP000215377"/>
    </source>
</evidence>
<dbReference type="EMBL" id="AQQR01000018">
    <property type="protein sequence ID" value="OWU69035.1"/>
    <property type="molecule type" value="Genomic_DNA"/>
</dbReference>
<dbReference type="Proteomes" id="UP000215377">
    <property type="component" value="Unassembled WGS sequence"/>
</dbReference>
<reference evidence="2 3" key="1">
    <citation type="submission" date="2013-04" db="EMBL/GenBank/DDBJ databases">
        <title>Oceanicola sp. 22II1-22F33 Genome Sequencing.</title>
        <authorList>
            <person name="Lai Q."/>
            <person name="Li G."/>
            <person name="Shao Z."/>
        </authorList>
    </citation>
    <scope>NUCLEOTIDE SEQUENCE [LARGE SCALE GENOMIC DNA]</scope>
    <source>
        <strain evidence="2 3">22II1-22F33</strain>
    </source>
</reference>
<evidence type="ECO:0000313" key="2">
    <source>
        <dbReference type="EMBL" id="OWU69035.1"/>
    </source>
</evidence>
<accession>A0A225NCE9</accession>
<dbReference type="OrthoDB" id="7689766at2"/>
<organism evidence="2 3">
    <name type="scientific">Marinibacterium profundimaris</name>
    <dbReference type="NCBI Taxonomy" id="1679460"/>
    <lineage>
        <taxon>Bacteria</taxon>
        <taxon>Pseudomonadati</taxon>
        <taxon>Pseudomonadota</taxon>
        <taxon>Alphaproteobacteria</taxon>
        <taxon>Rhodobacterales</taxon>
        <taxon>Paracoccaceae</taxon>
        <taxon>Marinibacterium</taxon>
    </lineage>
</organism>
<feature type="signal peptide" evidence="1">
    <location>
        <begin position="1"/>
        <end position="20"/>
    </location>
</feature>
<gene>
    <name evidence="2" type="ORF">ATO3_23355</name>
</gene>
<keyword evidence="1" id="KW-0732">Signal</keyword>
<name>A0A225NCE9_9RHOB</name>
<sequence length="134" mass="14228">MTFKLSPILVALAIASPALAQQEVLRGPGGSDIYQVDANVIEVVSNMNEPRGWWCGAVHYARHHSTPWSDHIVVVSAPADTSFAESGQGVKFTLNASAAGVSEGAQSDALEPGNWQTVTEANRGCINIDNPRDN</sequence>
<dbReference type="AlphaFoldDB" id="A0A225NCE9"/>